<name>A0A2N5X8R1_9GAMM</name>
<dbReference type="Proteomes" id="UP000235005">
    <property type="component" value="Unassembled WGS sequence"/>
</dbReference>
<evidence type="ECO:0000313" key="2">
    <source>
        <dbReference type="EMBL" id="PLW70887.1"/>
    </source>
</evidence>
<dbReference type="InterPro" id="IPR011009">
    <property type="entry name" value="Kinase-like_dom_sf"/>
</dbReference>
<protein>
    <submittedName>
        <fullName evidence="2">Aminoglycoside phosphotransferase</fullName>
    </submittedName>
</protein>
<keyword evidence="2" id="KW-0808">Transferase</keyword>
<evidence type="ECO:0000313" key="3">
    <source>
        <dbReference type="Proteomes" id="UP000235005"/>
    </source>
</evidence>
<dbReference type="OrthoDB" id="2352890at2"/>
<dbReference type="GO" id="GO:0016740">
    <property type="term" value="F:transferase activity"/>
    <property type="evidence" value="ECO:0007669"/>
    <property type="project" value="UniProtKB-KW"/>
</dbReference>
<reference evidence="2 3" key="1">
    <citation type="submission" date="2018-01" db="EMBL/GenBank/DDBJ databases">
        <title>The draft genome sequence of Halioglobus lutimaris HF004.</title>
        <authorList>
            <person name="Du Z.-J."/>
            <person name="Shi M.-J."/>
        </authorList>
    </citation>
    <scope>NUCLEOTIDE SEQUENCE [LARGE SCALE GENOMIC DNA]</scope>
    <source>
        <strain evidence="2 3">HF004</strain>
    </source>
</reference>
<keyword evidence="3" id="KW-1185">Reference proteome</keyword>
<proteinExistence type="predicted"/>
<gene>
    <name evidence="2" type="ORF">C0039_01825</name>
</gene>
<feature type="domain" description="Aminoglycoside phosphotransferase" evidence="1">
    <location>
        <begin position="32"/>
        <end position="242"/>
    </location>
</feature>
<dbReference type="EMBL" id="PKUS01000001">
    <property type="protein sequence ID" value="PLW70887.1"/>
    <property type="molecule type" value="Genomic_DNA"/>
</dbReference>
<sequence length="347" mass="39412">MIPLDENKDHLDALCDYFALGKRMRPAFSVRGGFHHFMWDVHTANGRYAIKQLAPDTDLDDCDVIRHYETAESVSEAFSRCGVPALHALGAGDNALQVIENCGYLIYPWTNARALRRDEIDVIHIHQIAGIFARMHGAVLKIEGLRSPQSESDPEAKLEVLLKFAQSRNSSRNEDIREHLPLFENILSRAEIASAELSSRKVVSHGDLDHKNVLWDSSQDPLLIDWESTQYVNPAHEVILEALDWSGITLDFKENLFDCFVDQYLSAGGQIHQNEIEAAFACVEGDWVNWLMYNLGRSIDRDDEKQRRIGLEQVDLALVAILHLQRVVPRLLSKLNPRSRANVNRLK</sequence>
<dbReference type="RefSeq" id="WP_101517074.1">
    <property type="nucleotide sequence ID" value="NZ_PKUS01000001.1"/>
</dbReference>
<organism evidence="2 3">
    <name type="scientific">Pseudohalioglobus lutimaris</name>
    <dbReference type="NCBI Taxonomy" id="1737061"/>
    <lineage>
        <taxon>Bacteria</taxon>
        <taxon>Pseudomonadati</taxon>
        <taxon>Pseudomonadota</taxon>
        <taxon>Gammaproteobacteria</taxon>
        <taxon>Cellvibrionales</taxon>
        <taxon>Halieaceae</taxon>
        <taxon>Pseudohalioglobus</taxon>
    </lineage>
</organism>
<evidence type="ECO:0000259" key="1">
    <source>
        <dbReference type="Pfam" id="PF01636"/>
    </source>
</evidence>
<dbReference type="AlphaFoldDB" id="A0A2N5X8R1"/>
<comment type="caution">
    <text evidence="2">The sequence shown here is derived from an EMBL/GenBank/DDBJ whole genome shotgun (WGS) entry which is preliminary data.</text>
</comment>
<accession>A0A2N5X8R1</accession>
<dbReference type="InterPro" id="IPR002575">
    <property type="entry name" value="Aminoglycoside_PTrfase"/>
</dbReference>
<dbReference type="SUPFAM" id="SSF56112">
    <property type="entry name" value="Protein kinase-like (PK-like)"/>
    <property type="match status" value="1"/>
</dbReference>
<dbReference type="Gene3D" id="3.90.1200.10">
    <property type="match status" value="1"/>
</dbReference>
<dbReference type="Pfam" id="PF01636">
    <property type="entry name" value="APH"/>
    <property type="match status" value="1"/>
</dbReference>